<reference evidence="3 4" key="1">
    <citation type="submission" date="2017-11" db="EMBL/GenBank/DDBJ databases">
        <title>De-novo sequencing of pomegranate (Punica granatum L.) genome.</title>
        <authorList>
            <person name="Akparov Z."/>
            <person name="Amiraslanov A."/>
            <person name="Hajiyeva S."/>
            <person name="Abbasov M."/>
            <person name="Kaur K."/>
            <person name="Hamwieh A."/>
            <person name="Solovyev V."/>
            <person name="Salamov A."/>
            <person name="Braich B."/>
            <person name="Kosarev P."/>
            <person name="Mahmoud A."/>
            <person name="Hajiyev E."/>
            <person name="Babayeva S."/>
            <person name="Izzatullayeva V."/>
            <person name="Mammadov A."/>
            <person name="Mammadov A."/>
            <person name="Sharifova S."/>
            <person name="Ojaghi J."/>
            <person name="Eynullazada K."/>
            <person name="Bayramov B."/>
            <person name="Abdulazimova A."/>
            <person name="Shahmuradov I."/>
        </authorList>
    </citation>
    <scope>NUCLEOTIDE SEQUENCE [LARGE SCALE GENOMIC DNA]</scope>
    <source>
        <strain evidence="4">cv. AG2017</strain>
        <tissue evidence="3">Leaf</tissue>
    </source>
</reference>
<evidence type="ECO:0000256" key="1">
    <source>
        <dbReference type="SAM" id="MobiDB-lite"/>
    </source>
</evidence>
<evidence type="ECO:0000313" key="4">
    <source>
        <dbReference type="Proteomes" id="UP000233551"/>
    </source>
</evidence>
<feature type="non-terminal residue" evidence="3">
    <location>
        <position position="1"/>
    </location>
</feature>
<dbReference type="STRING" id="22663.A0A2I0JVG2"/>
<proteinExistence type="predicted"/>
<feature type="region of interest" description="Disordered" evidence="1">
    <location>
        <begin position="189"/>
        <end position="208"/>
    </location>
</feature>
<comment type="caution">
    <text evidence="3">The sequence shown here is derived from an EMBL/GenBank/DDBJ whole genome shotgun (WGS) entry which is preliminary data.</text>
</comment>
<keyword evidence="2" id="KW-0472">Membrane</keyword>
<feature type="transmembrane region" description="Helical" evidence="2">
    <location>
        <begin position="36"/>
        <end position="58"/>
    </location>
</feature>
<protein>
    <submittedName>
        <fullName evidence="3">Uncharacterized protein</fullName>
    </submittedName>
</protein>
<dbReference type="EMBL" id="PGOL01001269">
    <property type="protein sequence ID" value="PKI59466.1"/>
    <property type="molecule type" value="Genomic_DNA"/>
</dbReference>
<keyword evidence="2" id="KW-0812">Transmembrane</keyword>
<accession>A0A2I0JVG2</accession>
<name>A0A2I0JVG2_PUNGR</name>
<organism evidence="3 4">
    <name type="scientific">Punica granatum</name>
    <name type="common">Pomegranate</name>
    <dbReference type="NCBI Taxonomy" id="22663"/>
    <lineage>
        <taxon>Eukaryota</taxon>
        <taxon>Viridiplantae</taxon>
        <taxon>Streptophyta</taxon>
        <taxon>Embryophyta</taxon>
        <taxon>Tracheophyta</taxon>
        <taxon>Spermatophyta</taxon>
        <taxon>Magnoliopsida</taxon>
        <taxon>eudicotyledons</taxon>
        <taxon>Gunneridae</taxon>
        <taxon>Pentapetalae</taxon>
        <taxon>rosids</taxon>
        <taxon>malvids</taxon>
        <taxon>Myrtales</taxon>
        <taxon>Lythraceae</taxon>
        <taxon>Punica</taxon>
    </lineage>
</organism>
<feature type="compositionally biased region" description="Polar residues" evidence="1">
    <location>
        <begin position="249"/>
        <end position="260"/>
    </location>
</feature>
<dbReference type="AlphaFoldDB" id="A0A2I0JVG2"/>
<evidence type="ECO:0000313" key="3">
    <source>
        <dbReference type="EMBL" id="PKI59466.1"/>
    </source>
</evidence>
<sequence>EIEIDDTCVENWLVYPPYIALSLILLPEKHAPAPSLLSITALFIFLLSITALLIFLPLPRGSSARMQQIRRICHCSPGFPRTLQTDASKDDFLYQVSTLEHFLRGPFGIRVRESSTATVRVAVPKVVPPRPRPPPPQPAAVVDAFAGASAAPAAPDGADDASIEATRLQTVPMTHLLWMDREWTALGKTKNSRERELSGESEREVQSGQNMKFQTSMCNLPNLQVMSKISISRKGRRKMYSNCPDDTTETIPTVRSTSNGHRCHLHAE</sequence>
<dbReference type="Proteomes" id="UP000233551">
    <property type="component" value="Unassembled WGS sequence"/>
</dbReference>
<evidence type="ECO:0000256" key="2">
    <source>
        <dbReference type="SAM" id="Phobius"/>
    </source>
</evidence>
<gene>
    <name evidence="3" type="ORF">CRG98_020097</name>
</gene>
<feature type="compositionally biased region" description="Basic and acidic residues" evidence="1">
    <location>
        <begin position="191"/>
        <end position="205"/>
    </location>
</feature>
<keyword evidence="4" id="KW-1185">Reference proteome</keyword>
<keyword evidence="2" id="KW-1133">Transmembrane helix</keyword>
<feature type="region of interest" description="Disordered" evidence="1">
    <location>
        <begin position="235"/>
        <end position="268"/>
    </location>
</feature>